<feature type="non-terminal residue" evidence="1">
    <location>
        <position position="101"/>
    </location>
</feature>
<dbReference type="EMBL" id="PUIA01000014">
    <property type="protein sequence ID" value="PQO40350.1"/>
    <property type="molecule type" value="Genomic_DNA"/>
</dbReference>
<dbReference type="Proteomes" id="UP000240009">
    <property type="component" value="Unassembled WGS sequence"/>
</dbReference>
<evidence type="ECO:0000313" key="2">
    <source>
        <dbReference type="Proteomes" id="UP000240009"/>
    </source>
</evidence>
<dbReference type="AlphaFoldDB" id="A0A2S8G7T6"/>
<organism evidence="1 2">
    <name type="scientific">Blastopirellula marina</name>
    <dbReference type="NCBI Taxonomy" id="124"/>
    <lineage>
        <taxon>Bacteria</taxon>
        <taxon>Pseudomonadati</taxon>
        <taxon>Planctomycetota</taxon>
        <taxon>Planctomycetia</taxon>
        <taxon>Pirellulales</taxon>
        <taxon>Pirellulaceae</taxon>
        <taxon>Blastopirellula</taxon>
    </lineage>
</organism>
<gene>
    <name evidence="1" type="ORF">C5Y96_01925</name>
</gene>
<comment type="caution">
    <text evidence="1">The sequence shown here is derived from an EMBL/GenBank/DDBJ whole genome shotgun (WGS) entry which is preliminary data.</text>
</comment>
<name>A0A2S8G7T6_9BACT</name>
<reference evidence="1 2" key="1">
    <citation type="submission" date="2018-02" db="EMBL/GenBank/DDBJ databases">
        <title>Comparative genomes isolates from brazilian mangrove.</title>
        <authorList>
            <person name="Araujo J.E."/>
            <person name="Taketani R.G."/>
            <person name="Silva M.C.P."/>
            <person name="Loureco M.V."/>
            <person name="Andreote F.D."/>
        </authorList>
    </citation>
    <scope>NUCLEOTIDE SEQUENCE [LARGE SCALE GENOMIC DNA]</scope>
    <source>
        <strain evidence="1 2">HEX-2 MGV</strain>
    </source>
</reference>
<protein>
    <submittedName>
        <fullName evidence="1">Uncharacterized protein</fullName>
    </submittedName>
</protein>
<sequence>MRIDAEARNARSLLDGLVHLLVEGIERWRRSLFRLLRFLQRGNLRFQPLDLEIGLADFFQQIFADLSNVVGVRRGVAFALRGFVGVGHGGTSSEMSWCGPR</sequence>
<proteinExistence type="predicted"/>
<accession>A0A2S8G7T6</accession>
<evidence type="ECO:0000313" key="1">
    <source>
        <dbReference type="EMBL" id="PQO40350.1"/>
    </source>
</evidence>